<dbReference type="GeneID" id="36586922"/>
<dbReference type="InterPro" id="IPR013749">
    <property type="entry name" value="PM/HMP-P_kinase-1"/>
</dbReference>
<dbReference type="InterPro" id="IPR016084">
    <property type="entry name" value="Haem_Oase-like_multi-hlx"/>
</dbReference>
<dbReference type="NCBIfam" id="TIGR00097">
    <property type="entry name" value="HMP-P_kinase"/>
    <property type="match status" value="1"/>
</dbReference>
<keyword evidence="4" id="KW-1185">Reference proteome</keyword>
<dbReference type="AlphaFoldDB" id="A0A2J6SEH1"/>
<organism evidence="3 4">
    <name type="scientific">Hyaloscypha bicolor E</name>
    <dbReference type="NCBI Taxonomy" id="1095630"/>
    <lineage>
        <taxon>Eukaryota</taxon>
        <taxon>Fungi</taxon>
        <taxon>Dikarya</taxon>
        <taxon>Ascomycota</taxon>
        <taxon>Pezizomycotina</taxon>
        <taxon>Leotiomycetes</taxon>
        <taxon>Helotiales</taxon>
        <taxon>Hyaloscyphaceae</taxon>
        <taxon>Hyaloscypha</taxon>
        <taxon>Hyaloscypha bicolor</taxon>
    </lineage>
</organism>
<dbReference type="GO" id="GO:0005829">
    <property type="term" value="C:cytosol"/>
    <property type="evidence" value="ECO:0007669"/>
    <property type="project" value="TreeGrafter"/>
</dbReference>
<dbReference type="Pfam" id="PF03070">
    <property type="entry name" value="TENA_THI-4"/>
    <property type="match status" value="1"/>
</dbReference>
<dbReference type="CDD" id="cd19367">
    <property type="entry name" value="TenA_C_ScTHI20-like"/>
    <property type="match status" value="1"/>
</dbReference>
<name>A0A2J6SEH1_9HELO</name>
<dbReference type="CDD" id="cd01169">
    <property type="entry name" value="HMPP_kinase"/>
    <property type="match status" value="1"/>
</dbReference>
<dbReference type="Pfam" id="PF08543">
    <property type="entry name" value="Phos_pyr_kin"/>
    <property type="match status" value="1"/>
</dbReference>
<dbReference type="InterPro" id="IPR004399">
    <property type="entry name" value="HMP/HMP-P_kinase_dom"/>
</dbReference>
<dbReference type="GO" id="GO:0009228">
    <property type="term" value="P:thiamine biosynthetic process"/>
    <property type="evidence" value="ECO:0007669"/>
    <property type="project" value="InterPro"/>
</dbReference>
<feature type="domain" description="Pyridoxamine kinase/Phosphomethylpyrimidine kinase" evidence="2">
    <location>
        <begin position="13"/>
        <end position="276"/>
    </location>
</feature>
<dbReference type="SUPFAM" id="SSF53613">
    <property type="entry name" value="Ribokinase-like"/>
    <property type="match status" value="1"/>
</dbReference>
<dbReference type="Proteomes" id="UP000235371">
    <property type="component" value="Unassembled WGS sequence"/>
</dbReference>
<reference evidence="3 4" key="1">
    <citation type="submission" date="2016-04" db="EMBL/GenBank/DDBJ databases">
        <title>A degradative enzymes factory behind the ericoid mycorrhizal symbiosis.</title>
        <authorList>
            <consortium name="DOE Joint Genome Institute"/>
            <person name="Martino E."/>
            <person name="Morin E."/>
            <person name="Grelet G."/>
            <person name="Kuo A."/>
            <person name="Kohler A."/>
            <person name="Daghino S."/>
            <person name="Barry K."/>
            <person name="Choi C."/>
            <person name="Cichocki N."/>
            <person name="Clum A."/>
            <person name="Copeland A."/>
            <person name="Hainaut M."/>
            <person name="Haridas S."/>
            <person name="Labutti K."/>
            <person name="Lindquist E."/>
            <person name="Lipzen A."/>
            <person name="Khouja H.-R."/>
            <person name="Murat C."/>
            <person name="Ohm R."/>
            <person name="Olson A."/>
            <person name="Spatafora J."/>
            <person name="Veneault-Fourrey C."/>
            <person name="Henrissat B."/>
            <person name="Grigoriev I."/>
            <person name="Martin F."/>
            <person name="Perotto S."/>
        </authorList>
    </citation>
    <scope>NUCLEOTIDE SEQUENCE [LARGE SCALE GENOMIC DNA]</scope>
    <source>
        <strain evidence="3 4">E</strain>
    </source>
</reference>
<accession>A0A2J6SEH1</accession>
<dbReference type="Gene3D" id="1.20.910.10">
    <property type="entry name" value="Heme oxygenase-like"/>
    <property type="match status" value="1"/>
</dbReference>
<dbReference type="GO" id="GO:0008902">
    <property type="term" value="F:hydroxymethylpyrimidine kinase activity"/>
    <property type="evidence" value="ECO:0007669"/>
    <property type="project" value="TreeGrafter"/>
</dbReference>
<dbReference type="PANTHER" id="PTHR20858:SF17">
    <property type="entry name" value="HYDROXYMETHYLPYRIMIDINE_PHOSPHOMETHYLPYRIMIDINE KINASE THI20-RELATED"/>
    <property type="match status" value="1"/>
</dbReference>
<evidence type="ECO:0000313" key="4">
    <source>
        <dbReference type="Proteomes" id="UP000235371"/>
    </source>
</evidence>
<dbReference type="FunFam" id="3.40.1190.20:FF:000034">
    <property type="entry name" value="Putative hydroxymethylpyrimidine/ phosphomethylpyrimidine kinase 2"/>
    <property type="match status" value="1"/>
</dbReference>
<protein>
    <submittedName>
        <fullName evidence="3">Thiamine biosynthesis protein-like protein (Thi-4)</fullName>
    </submittedName>
</protein>
<dbReference type="PANTHER" id="PTHR20858">
    <property type="entry name" value="PHOSPHOMETHYLPYRIMIDINE KINASE"/>
    <property type="match status" value="1"/>
</dbReference>
<dbReference type="FunFam" id="1.20.910.10:FF:000003">
    <property type="entry name" value="Hydroxymethylpyrimidine/phosphomethylpyrimidine kinase THI20"/>
    <property type="match status" value="1"/>
</dbReference>
<dbReference type="OrthoDB" id="10028886at2759"/>
<dbReference type="STRING" id="1095630.A0A2J6SEH1"/>
<feature type="domain" description="Thiaminase-2/PQQC" evidence="1">
    <location>
        <begin position="299"/>
        <end position="466"/>
    </location>
</feature>
<dbReference type="InterPro" id="IPR004305">
    <property type="entry name" value="Thiaminase-2/PQQC"/>
</dbReference>
<dbReference type="GO" id="GO:0008972">
    <property type="term" value="F:phosphomethylpyrimidine kinase activity"/>
    <property type="evidence" value="ECO:0007669"/>
    <property type="project" value="InterPro"/>
</dbReference>
<dbReference type="EMBL" id="KZ613921">
    <property type="protein sequence ID" value="PMD49171.1"/>
    <property type="molecule type" value="Genomic_DNA"/>
</dbReference>
<dbReference type="Gene3D" id="3.40.1190.20">
    <property type="match status" value="1"/>
</dbReference>
<evidence type="ECO:0000259" key="1">
    <source>
        <dbReference type="Pfam" id="PF03070"/>
    </source>
</evidence>
<evidence type="ECO:0000259" key="2">
    <source>
        <dbReference type="Pfam" id="PF08543"/>
    </source>
</evidence>
<dbReference type="InterPro" id="IPR029056">
    <property type="entry name" value="Ribokinase-like"/>
</dbReference>
<dbReference type="InParanoid" id="A0A2J6SEH1"/>
<gene>
    <name evidence="3" type="ORF">K444DRAFT_605169</name>
</gene>
<evidence type="ECO:0000313" key="3">
    <source>
        <dbReference type="EMBL" id="PMD49171.1"/>
    </source>
</evidence>
<proteinExistence type="predicted"/>
<dbReference type="SUPFAM" id="SSF48613">
    <property type="entry name" value="Heme oxygenase-like"/>
    <property type="match status" value="1"/>
</dbReference>
<dbReference type="FunCoup" id="A0A2J6SEH1">
    <property type="interactions" value="729"/>
</dbReference>
<dbReference type="RefSeq" id="XP_024726075.1">
    <property type="nucleotide sequence ID" value="XM_024878845.1"/>
</dbReference>
<sequence length="531" mass="57743">MAQGRVLVIAGSDSSGGAGLEADQKVIGAHGCYAMTATTALTAQNTLGVVDIHYTPPPFIRKLIDACISDIGVDVVKTGMLASAETIRVVARALQEHHVKLTVVDPVMVSTSGSRLLPIEAIRELREDLLPHTTVLTPNVPEALLLLSDAGLSAEAPRNVNDLIRVAKAVHSLGPKFVLLKGGHLPLTRDGDVTNIAADRVLMVDILYGEGVITRIESAYQNSKNTHGTGCSLASAIASNLANGLDVVRAVKRACRYVEAGIKTSTDLGHGNGPINHFHSTYTLPFTPGRFIEYVLERPDVQKPWRDHTEHEFVSGLADGTLPVERFKYYLIQDYLFLVQFARANALAAYKSKAIETIAEAAKMVEHIHHEMALHVDYCKGFGITKAEMEASEESQACTAYTSRYVLDIGQSEDFFALQIALAPCLVGYYTIAKRLHSDPKTKRDGNPYWKWIEAYVADEYVDAVRVGSGENEQPSPMSTKFNTCKELIEKSAPFQSPSRIGESVKIFIHATKLETGLWSMGIVPGRSGGS</sequence>